<dbReference type="RefSeq" id="WP_350715469.1">
    <property type="nucleotide sequence ID" value="NZ_JBEPCO010000002.1"/>
</dbReference>
<dbReference type="Proteomes" id="UP001490330">
    <property type="component" value="Unassembled WGS sequence"/>
</dbReference>
<proteinExistence type="predicted"/>
<sequence length="145" mass="15320">MSAQDIADRAGLAVTLVRRLLRTAEQGQAARPIARTTADAILGIPLSARSAPSAPGLTGAADTSRLLADLARAGWPATELALRLGVNARTIAEIRDRRSRLHLDLALLIRRLHRELIGLDPVSHGICPADAARARAAAARRATGF</sequence>
<dbReference type="EMBL" id="JBEPCV010000005">
    <property type="protein sequence ID" value="MER6903831.1"/>
    <property type="molecule type" value="Genomic_DNA"/>
</dbReference>
<keyword evidence="2" id="KW-1185">Reference proteome</keyword>
<accession>A0ABV1VBI8</accession>
<name>A0ABV1VBI8_9ACTN</name>
<organism evidence="1 2">
    <name type="scientific">Streptomyces flaveolus</name>
    <dbReference type="NCBI Taxonomy" id="67297"/>
    <lineage>
        <taxon>Bacteria</taxon>
        <taxon>Bacillati</taxon>
        <taxon>Actinomycetota</taxon>
        <taxon>Actinomycetes</taxon>
        <taxon>Kitasatosporales</taxon>
        <taxon>Streptomycetaceae</taxon>
        <taxon>Streptomyces</taxon>
    </lineage>
</organism>
<evidence type="ECO:0000313" key="1">
    <source>
        <dbReference type="EMBL" id="MER6903831.1"/>
    </source>
</evidence>
<protein>
    <submittedName>
        <fullName evidence="1">Uncharacterized protein</fullName>
    </submittedName>
</protein>
<gene>
    <name evidence="1" type="ORF">ABT322_08585</name>
</gene>
<reference evidence="1 2" key="1">
    <citation type="submission" date="2024-06" db="EMBL/GenBank/DDBJ databases">
        <title>The Natural Products Discovery Center: Release of the First 8490 Sequenced Strains for Exploring Actinobacteria Biosynthetic Diversity.</title>
        <authorList>
            <person name="Kalkreuter E."/>
            <person name="Kautsar S.A."/>
            <person name="Yang D."/>
            <person name="Bader C.D."/>
            <person name="Teijaro C.N."/>
            <person name="Fluegel L."/>
            <person name="Davis C.M."/>
            <person name="Simpson J.R."/>
            <person name="Lauterbach L."/>
            <person name="Steele A.D."/>
            <person name="Gui C."/>
            <person name="Meng S."/>
            <person name="Li G."/>
            <person name="Viehrig K."/>
            <person name="Ye F."/>
            <person name="Su P."/>
            <person name="Kiefer A.F."/>
            <person name="Nichols A."/>
            <person name="Cepeda A.J."/>
            <person name="Yan W."/>
            <person name="Fan B."/>
            <person name="Jiang Y."/>
            <person name="Adhikari A."/>
            <person name="Zheng C.-J."/>
            <person name="Schuster L."/>
            <person name="Cowan T.M."/>
            <person name="Smanski M.J."/>
            <person name="Chevrette M.G."/>
            <person name="De Carvalho L.P.S."/>
            <person name="Shen B."/>
        </authorList>
    </citation>
    <scope>NUCLEOTIDE SEQUENCE [LARGE SCALE GENOMIC DNA]</scope>
    <source>
        <strain evidence="1 2">NPDC000632</strain>
    </source>
</reference>
<comment type="caution">
    <text evidence="1">The sequence shown here is derived from an EMBL/GenBank/DDBJ whole genome shotgun (WGS) entry which is preliminary data.</text>
</comment>
<evidence type="ECO:0000313" key="2">
    <source>
        <dbReference type="Proteomes" id="UP001490330"/>
    </source>
</evidence>